<dbReference type="Pfam" id="PF00877">
    <property type="entry name" value="NLPC_P60"/>
    <property type="match status" value="1"/>
</dbReference>
<sequence length="154" mass="16313">MKKKIAAAALGLVMMLSTGAGSAFADSKLDNIVNNVIGTPYVWGGASKSGFDCSGFTKFVYSKFGVNLPHQAASQFHMGQAVSKSQLRKGDLVFFNTLGFGISHVGIYVGNGKFAQASSSKGVTITPLSNTYFAPKYIGAKRVLTTEAYKKLVL</sequence>
<proteinExistence type="inferred from homology"/>
<keyword evidence="2" id="KW-0645">Protease</keyword>
<dbReference type="Gene3D" id="3.90.1720.10">
    <property type="entry name" value="endopeptidase domain like (from Nostoc punctiforme)"/>
    <property type="match status" value="1"/>
</dbReference>
<evidence type="ECO:0000313" key="8">
    <source>
        <dbReference type="Proteomes" id="UP001519273"/>
    </source>
</evidence>
<keyword evidence="4" id="KW-0788">Thiol protease</keyword>
<feature type="signal peptide" evidence="5">
    <location>
        <begin position="1"/>
        <end position="25"/>
    </location>
</feature>
<dbReference type="PANTHER" id="PTHR47053:SF1">
    <property type="entry name" value="MUREIN DD-ENDOPEPTIDASE MEPH-RELATED"/>
    <property type="match status" value="1"/>
</dbReference>
<dbReference type="Proteomes" id="UP001519273">
    <property type="component" value="Unassembled WGS sequence"/>
</dbReference>
<evidence type="ECO:0000256" key="2">
    <source>
        <dbReference type="ARBA" id="ARBA00022670"/>
    </source>
</evidence>
<keyword evidence="5" id="KW-0732">Signal</keyword>
<evidence type="ECO:0000256" key="1">
    <source>
        <dbReference type="ARBA" id="ARBA00007074"/>
    </source>
</evidence>
<dbReference type="InterPro" id="IPR038765">
    <property type="entry name" value="Papain-like_cys_pep_sf"/>
</dbReference>
<reference evidence="7 8" key="1">
    <citation type="submission" date="2021-03" db="EMBL/GenBank/DDBJ databases">
        <title>Genomic Encyclopedia of Type Strains, Phase IV (KMG-IV): sequencing the most valuable type-strain genomes for metagenomic binning, comparative biology and taxonomic classification.</title>
        <authorList>
            <person name="Goeker M."/>
        </authorList>
    </citation>
    <scope>NUCLEOTIDE SEQUENCE [LARGE SCALE GENOMIC DNA]</scope>
    <source>
        <strain evidence="7 8">DSM 23491</strain>
    </source>
</reference>
<name>A0ABS4H0Q6_9BACL</name>
<dbReference type="GO" id="GO:0016787">
    <property type="term" value="F:hydrolase activity"/>
    <property type="evidence" value="ECO:0007669"/>
    <property type="project" value="UniProtKB-KW"/>
</dbReference>
<dbReference type="RefSeq" id="WP_209845908.1">
    <property type="nucleotide sequence ID" value="NZ_CBCRVE010000002.1"/>
</dbReference>
<keyword evidence="3 7" id="KW-0378">Hydrolase</keyword>
<evidence type="ECO:0000256" key="5">
    <source>
        <dbReference type="SAM" id="SignalP"/>
    </source>
</evidence>
<comment type="similarity">
    <text evidence="1">Belongs to the peptidase C40 family.</text>
</comment>
<dbReference type="InterPro" id="IPR000064">
    <property type="entry name" value="NLP_P60_dom"/>
</dbReference>
<organism evidence="7 8">
    <name type="scientific">Paenibacillus sediminis</name>
    <dbReference type="NCBI Taxonomy" id="664909"/>
    <lineage>
        <taxon>Bacteria</taxon>
        <taxon>Bacillati</taxon>
        <taxon>Bacillota</taxon>
        <taxon>Bacilli</taxon>
        <taxon>Bacillales</taxon>
        <taxon>Paenibacillaceae</taxon>
        <taxon>Paenibacillus</taxon>
    </lineage>
</organism>
<feature type="chain" id="PRO_5045639834" evidence="5">
    <location>
        <begin position="26"/>
        <end position="154"/>
    </location>
</feature>
<dbReference type="SUPFAM" id="SSF54001">
    <property type="entry name" value="Cysteine proteinases"/>
    <property type="match status" value="1"/>
</dbReference>
<dbReference type="InterPro" id="IPR051202">
    <property type="entry name" value="Peptidase_C40"/>
</dbReference>
<evidence type="ECO:0000259" key="6">
    <source>
        <dbReference type="PROSITE" id="PS51935"/>
    </source>
</evidence>
<accession>A0ABS4H0Q6</accession>
<evidence type="ECO:0000256" key="3">
    <source>
        <dbReference type="ARBA" id="ARBA00022801"/>
    </source>
</evidence>
<dbReference type="PANTHER" id="PTHR47053">
    <property type="entry name" value="MUREIN DD-ENDOPEPTIDASE MEPH-RELATED"/>
    <property type="match status" value="1"/>
</dbReference>
<gene>
    <name evidence="7" type="ORF">J2Z20_000983</name>
</gene>
<comment type="caution">
    <text evidence="7">The sequence shown here is derived from an EMBL/GenBank/DDBJ whole genome shotgun (WGS) entry which is preliminary data.</text>
</comment>
<protein>
    <submittedName>
        <fullName evidence="7">Cell wall-associated NlpC family hydrolase</fullName>
    </submittedName>
</protein>
<dbReference type="PROSITE" id="PS51935">
    <property type="entry name" value="NLPC_P60"/>
    <property type="match status" value="1"/>
</dbReference>
<dbReference type="EMBL" id="JAGGKP010000001">
    <property type="protein sequence ID" value="MBP1936122.1"/>
    <property type="molecule type" value="Genomic_DNA"/>
</dbReference>
<evidence type="ECO:0000256" key="4">
    <source>
        <dbReference type="ARBA" id="ARBA00022807"/>
    </source>
</evidence>
<evidence type="ECO:0000313" key="7">
    <source>
        <dbReference type="EMBL" id="MBP1936122.1"/>
    </source>
</evidence>
<feature type="domain" description="NlpC/P60" evidence="6">
    <location>
        <begin position="22"/>
        <end position="144"/>
    </location>
</feature>
<keyword evidence="8" id="KW-1185">Reference proteome</keyword>